<evidence type="ECO:0000313" key="1">
    <source>
        <dbReference type="EMBL" id="KIJ08298.1"/>
    </source>
</evidence>
<accession>A0A0C9TB71</accession>
<name>A0A0C9TB71_PAXIN</name>
<dbReference type="HOGENOM" id="CLU_049924_0_0_1"/>
<dbReference type="Proteomes" id="UP000053647">
    <property type="component" value="Unassembled WGS sequence"/>
</dbReference>
<proteinExistence type="predicted"/>
<sequence length="348" mass="38332">MRDSIESTGRTLRPNPHQIEFKNLLSQLCNLSISEDSQFFVAINPCISYSLNSRPPSPSAEGIFRMPLDSASGFLDPFSPAVPGALAHSTPQCTLDRTTIPSPFSSPLTPLPSSAPSSPLPSLTTLIHRLDSSPCSNTLPGSTQPQPDITFPHISPANANPPQIRNMAANPDIEILGEATQIDEAAQIKAAIRYADFDEAEVWQTLTAASGGNWDAFIIAVKDLYPGCKGADCYYCADLQYLVQDYRTKPMHSQDKLGEYHRKFMKISAPLIANKKLADTEWDAFFLDGFPRVIADWDAYPMEDVMDATKFLLTGAALHELLASLQEGHDHPQQWVHCLHPASLQVRW</sequence>
<reference evidence="1 2" key="1">
    <citation type="submission" date="2014-06" db="EMBL/GenBank/DDBJ databases">
        <authorList>
            <consortium name="DOE Joint Genome Institute"/>
            <person name="Kuo A."/>
            <person name="Kohler A."/>
            <person name="Nagy L.G."/>
            <person name="Floudas D."/>
            <person name="Copeland A."/>
            <person name="Barry K.W."/>
            <person name="Cichocki N."/>
            <person name="Veneault-Fourrey C."/>
            <person name="LaButti K."/>
            <person name="Lindquist E.A."/>
            <person name="Lipzen A."/>
            <person name="Lundell T."/>
            <person name="Morin E."/>
            <person name="Murat C."/>
            <person name="Sun H."/>
            <person name="Tunlid A."/>
            <person name="Henrissat B."/>
            <person name="Grigoriev I.V."/>
            <person name="Hibbett D.S."/>
            <person name="Martin F."/>
            <person name="Nordberg H.P."/>
            <person name="Cantor M.N."/>
            <person name="Hua S.X."/>
        </authorList>
    </citation>
    <scope>NUCLEOTIDE SEQUENCE [LARGE SCALE GENOMIC DNA]</scope>
    <source>
        <strain evidence="1 2">ATCC 200175</strain>
    </source>
</reference>
<keyword evidence="2" id="KW-1185">Reference proteome</keyword>
<gene>
    <name evidence="1" type="ORF">PAXINDRAFT_18563</name>
</gene>
<dbReference type="AlphaFoldDB" id="A0A0C9TB71"/>
<dbReference type="OrthoDB" id="3252634at2759"/>
<dbReference type="EMBL" id="KN819655">
    <property type="protein sequence ID" value="KIJ08298.1"/>
    <property type="molecule type" value="Genomic_DNA"/>
</dbReference>
<organism evidence="1 2">
    <name type="scientific">Paxillus involutus ATCC 200175</name>
    <dbReference type="NCBI Taxonomy" id="664439"/>
    <lineage>
        <taxon>Eukaryota</taxon>
        <taxon>Fungi</taxon>
        <taxon>Dikarya</taxon>
        <taxon>Basidiomycota</taxon>
        <taxon>Agaricomycotina</taxon>
        <taxon>Agaricomycetes</taxon>
        <taxon>Agaricomycetidae</taxon>
        <taxon>Boletales</taxon>
        <taxon>Paxilineae</taxon>
        <taxon>Paxillaceae</taxon>
        <taxon>Paxillus</taxon>
    </lineage>
</organism>
<reference evidence="2" key="2">
    <citation type="submission" date="2015-01" db="EMBL/GenBank/DDBJ databases">
        <title>Evolutionary Origins and Diversification of the Mycorrhizal Mutualists.</title>
        <authorList>
            <consortium name="DOE Joint Genome Institute"/>
            <consortium name="Mycorrhizal Genomics Consortium"/>
            <person name="Kohler A."/>
            <person name="Kuo A."/>
            <person name="Nagy L.G."/>
            <person name="Floudas D."/>
            <person name="Copeland A."/>
            <person name="Barry K.W."/>
            <person name="Cichocki N."/>
            <person name="Veneault-Fourrey C."/>
            <person name="LaButti K."/>
            <person name="Lindquist E.A."/>
            <person name="Lipzen A."/>
            <person name="Lundell T."/>
            <person name="Morin E."/>
            <person name="Murat C."/>
            <person name="Riley R."/>
            <person name="Ohm R."/>
            <person name="Sun H."/>
            <person name="Tunlid A."/>
            <person name="Henrissat B."/>
            <person name="Grigoriev I.V."/>
            <person name="Hibbett D.S."/>
            <person name="Martin F."/>
        </authorList>
    </citation>
    <scope>NUCLEOTIDE SEQUENCE [LARGE SCALE GENOMIC DNA]</scope>
    <source>
        <strain evidence="2">ATCC 200175</strain>
    </source>
</reference>
<evidence type="ECO:0000313" key="2">
    <source>
        <dbReference type="Proteomes" id="UP000053647"/>
    </source>
</evidence>
<protein>
    <submittedName>
        <fullName evidence="1">Uncharacterized protein</fullName>
    </submittedName>
</protein>